<comment type="caution">
    <text evidence="1">The sequence shown here is derived from an EMBL/GenBank/DDBJ whole genome shotgun (WGS) entry which is preliminary data.</text>
</comment>
<evidence type="ECO:0000313" key="1">
    <source>
        <dbReference type="EMBL" id="GAH33160.1"/>
    </source>
</evidence>
<accession>X1FKV9</accession>
<dbReference type="AlphaFoldDB" id="X1FKV9"/>
<dbReference type="EMBL" id="BARU01010453">
    <property type="protein sequence ID" value="GAH33160.1"/>
    <property type="molecule type" value="Genomic_DNA"/>
</dbReference>
<proteinExistence type="predicted"/>
<protein>
    <submittedName>
        <fullName evidence="1">Uncharacterized protein</fullName>
    </submittedName>
</protein>
<name>X1FKV9_9ZZZZ</name>
<organism evidence="1">
    <name type="scientific">marine sediment metagenome</name>
    <dbReference type="NCBI Taxonomy" id="412755"/>
    <lineage>
        <taxon>unclassified sequences</taxon>
        <taxon>metagenomes</taxon>
        <taxon>ecological metagenomes</taxon>
    </lineage>
</organism>
<reference evidence="1" key="1">
    <citation type="journal article" date="2014" name="Front. Microbiol.">
        <title>High frequency of phylogenetically diverse reductive dehalogenase-homologous genes in deep subseafloor sedimentary metagenomes.</title>
        <authorList>
            <person name="Kawai M."/>
            <person name="Futagami T."/>
            <person name="Toyoda A."/>
            <person name="Takaki Y."/>
            <person name="Nishi S."/>
            <person name="Hori S."/>
            <person name="Arai W."/>
            <person name="Tsubouchi T."/>
            <person name="Morono Y."/>
            <person name="Uchiyama I."/>
            <person name="Ito T."/>
            <person name="Fujiyama A."/>
            <person name="Inagaki F."/>
            <person name="Takami H."/>
        </authorList>
    </citation>
    <scope>NUCLEOTIDE SEQUENCE</scope>
    <source>
        <strain evidence="1">Expedition CK06-06</strain>
    </source>
</reference>
<gene>
    <name evidence="1" type="ORF">S03H2_19929</name>
</gene>
<sequence length="92" mass="10461">MLLPEREKNYYKIYVRAEVTTASTLTVTYQTDIADPAEVTATLTTLKDQWYVLDLPDSVTGRAIKLKFGVDNKYAVTFKGYMIQFSVEALKV</sequence>